<reference evidence="2 3" key="1">
    <citation type="submission" date="2017-06" db="EMBL/GenBank/DDBJ databases">
        <authorList>
            <person name="Kim H.J."/>
            <person name="Triplett B.A."/>
        </authorList>
    </citation>
    <scope>NUCLEOTIDE SEQUENCE [LARGE SCALE GENOMIC DNA]</scope>
    <source>
        <strain evidence="2 3">DSM 18704</strain>
    </source>
</reference>
<gene>
    <name evidence="2" type="ORF">SAMN05421770_102505</name>
</gene>
<dbReference type="InterPro" id="IPR036866">
    <property type="entry name" value="RibonucZ/Hydroxyglut_hydro"/>
</dbReference>
<name>A0A239HRD1_9BACT</name>
<proteinExistence type="predicted"/>
<sequence length="336" mass="37315">MKVGRKFENPVPTAVGGLSIMLKVLPLYVVNREERTPRVAPGPFRTDASIYRTEPLSGLRATWFGHSSALLEIDGVRVLMDPVWDERASPVQWFGPKRFFPPTMALDELPPLDAVILSHDHYDHLGAGTVKILARLHPEMRWVAPLGIGGELRKFGVAPSRITELDWTQSTVIYRRDNGAELAVTAVPTRHFSGRSAFNRFETLWSSYALRGSAHAVYFGADSGEWEGFGEIGAMYGPFDLTMLEIGAFHELWKDIHMGPAGAARSFAAMGGQGLLMPMHWGLFDLALHSWRTPIREMLELAGQQGLRLWSPEPGRPTEVTAGVEVRSTWWQGEGG</sequence>
<dbReference type="InterPro" id="IPR001279">
    <property type="entry name" value="Metallo-B-lactamas"/>
</dbReference>
<dbReference type="PANTHER" id="PTHR15032">
    <property type="entry name" value="N-ACYL-PHOSPHATIDYLETHANOLAMINE-HYDROLYZING PHOSPHOLIPASE D"/>
    <property type="match status" value="1"/>
</dbReference>
<dbReference type="AlphaFoldDB" id="A0A239HRD1"/>
<evidence type="ECO:0000313" key="2">
    <source>
        <dbReference type="EMBL" id="SNS83493.1"/>
    </source>
</evidence>
<organism evidence="2 3">
    <name type="scientific">Granulicella rosea</name>
    <dbReference type="NCBI Taxonomy" id="474952"/>
    <lineage>
        <taxon>Bacteria</taxon>
        <taxon>Pseudomonadati</taxon>
        <taxon>Acidobacteriota</taxon>
        <taxon>Terriglobia</taxon>
        <taxon>Terriglobales</taxon>
        <taxon>Acidobacteriaceae</taxon>
        <taxon>Granulicella</taxon>
    </lineage>
</organism>
<dbReference type="Pfam" id="PF12706">
    <property type="entry name" value="Lactamase_B_2"/>
    <property type="match status" value="1"/>
</dbReference>
<evidence type="ECO:0000259" key="1">
    <source>
        <dbReference type="Pfam" id="PF12706"/>
    </source>
</evidence>
<dbReference type="Proteomes" id="UP000198356">
    <property type="component" value="Unassembled WGS sequence"/>
</dbReference>
<protein>
    <submittedName>
        <fullName evidence="2">L-ascorbate metabolism protein UlaG, beta-lactamase superfamily</fullName>
    </submittedName>
</protein>
<dbReference type="Gene3D" id="3.60.15.10">
    <property type="entry name" value="Ribonuclease Z/Hydroxyacylglutathione hydrolase-like"/>
    <property type="match status" value="1"/>
</dbReference>
<dbReference type="SUPFAM" id="SSF56281">
    <property type="entry name" value="Metallo-hydrolase/oxidoreductase"/>
    <property type="match status" value="1"/>
</dbReference>
<keyword evidence="3" id="KW-1185">Reference proteome</keyword>
<dbReference type="PANTHER" id="PTHR15032:SF4">
    <property type="entry name" value="N-ACYL-PHOSPHATIDYLETHANOLAMINE-HYDROLYZING PHOSPHOLIPASE D"/>
    <property type="match status" value="1"/>
</dbReference>
<accession>A0A239HRD1</accession>
<dbReference type="GO" id="GO:0005737">
    <property type="term" value="C:cytoplasm"/>
    <property type="evidence" value="ECO:0007669"/>
    <property type="project" value="TreeGrafter"/>
</dbReference>
<feature type="domain" description="Metallo-beta-lactamase" evidence="1">
    <location>
        <begin position="77"/>
        <end position="281"/>
    </location>
</feature>
<dbReference type="EMBL" id="FZOU01000002">
    <property type="protein sequence ID" value="SNS83493.1"/>
    <property type="molecule type" value="Genomic_DNA"/>
</dbReference>
<evidence type="ECO:0000313" key="3">
    <source>
        <dbReference type="Proteomes" id="UP000198356"/>
    </source>
</evidence>